<evidence type="ECO:0000313" key="2">
    <source>
        <dbReference type="Proteomes" id="UP000254467"/>
    </source>
</evidence>
<dbReference type="RefSeq" id="WP_081618066.1">
    <property type="nucleotide sequence ID" value="NZ_LDYD01000001.1"/>
</dbReference>
<dbReference type="Proteomes" id="UP000254467">
    <property type="component" value="Unassembled WGS sequence"/>
</dbReference>
<reference evidence="1 2" key="1">
    <citation type="submission" date="2018-06" db="EMBL/GenBank/DDBJ databases">
        <authorList>
            <consortium name="Pathogen Informatics"/>
            <person name="Doyle S."/>
        </authorList>
    </citation>
    <scope>NUCLEOTIDE SEQUENCE [LARGE SCALE GENOMIC DNA]</scope>
    <source>
        <strain evidence="1 2">NCTC11862</strain>
    </source>
</reference>
<dbReference type="EMBL" id="UFXQ01000001">
    <property type="protein sequence ID" value="STC69224.1"/>
    <property type="molecule type" value="Genomic_DNA"/>
</dbReference>
<gene>
    <name evidence="1" type="ORF">NCTC11862_01005</name>
</gene>
<dbReference type="InterPro" id="IPR024524">
    <property type="entry name" value="DUF3800"/>
</dbReference>
<keyword evidence="2" id="KW-1185">Reference proteome</keyword>
<accession>A0A376CLB2</accession>
<dbReference type="OrthoDB" id="3199623at2"/>
<dbReference type="Pfam" id="PF12686">
    <property type="entry name" value="DUF3800"/>
    <property type="match status" value="1"/>
</dbReference>
<dbReference type="AlphaFoldDB" id="A0A376CLB2"/>
<name>A0A376CLB2_9CORY</name>
<sequence>MPNRIYLYADETGNLDYNGTPNPQGGGASTYFGFGTAAFKTENHGNDPLQGLHLRASRSKEGIKLARGFHAVDDSQKTRNEMFRLIKDQAPRFDATFLYKSNAYPSVRNKGPMHLYKLAWYLHLKEIALQVSEPGDELYVIVAEFGTKGIRTAAYEAVSEVCTQVNRDITLCVWTAQSAWGLQVADYGLWAVQRHLEGKNCSWYEPCIEPTLASLFTPWGRP</sequence>
<organism evidence="1 2">
    <name type="scientific">Corynebacterium pilosum</name>
    <dbReference type="NCBI Taxonomy" id="35756"/>
    <lineage>
        <taxon>Bacteria</taxon>
        <taxon>Bacillati</taxon>
        <taxon>Actinomycetota</taxon>
        <taxon>Actinomycetes</taxon>
        <taxon>Mycobacteriales</taxon>
        <taxon>Corynebacteriaceae</taxon>
        <taxon>Corynebacterium</taxon>
    </lineage>
</organism>
<protein>
    <submittedName>
        <fullName evidence="1">Protein of uncharacterized function (DUF3800)</fullName>
    </submittedName>
</protein>
<evidence type="ECO:0000313" key="1">
    <source>
        <dbReference type="EMBL" id="STC69224.1"/>
    </source>
</evidence>
<proteinExistence type="predicted"/>